<dbReference type="InterPro" id="IPR000835">
    <property type="entry name" value="HTH_MarR-typ"/>
</dbReference>
<dbReference type="PANTHER" id="PTHR33164">
    <property type="entry name" value="TRANSCRIPTIONAL REGULATOR, MARR FAMILY"/>
    <property type="match status" value="1"/>
</dbReference>
<dbReference type="InterPro" id="IPR036388">
    <property type="entry name" value="WH-like_DNA-bd_sf"/>
</dbReference>
<dbReference type="PANTHER" id="PTHR33164:SF43">
    <property type="entry name" value="HTH-TYPE TRANSCRIPTIONAL REPRESSOR YETL"/>
    <property type="match status" value="1"/>
</dbReference>
<proteinExistence type="predicted"/>
<feature type="domain" description="HTH marR-type" evidence="1">
    <location>
        <begin position="16"/>
        <end position="150"/>
    </location>
</feature>
<dbReference type="SMART" id="SM00347">
    <property type="entry name" value="HTH_MARR"/>
    <property type="match status" value="1"/>
</dbReference>
<dbReference type="STRING" id="260084.SAMN02927928_1673"/>
<accession>A0A1G4R983</accession>
<dbReference type="Pfam" id="PF12802">
    <property type="entry name" value="MarR_2"/>
    <property type="match status" value="1"/>
</dbReference>
<dbReference type="GO" id="GO:0003700">
    <property type="term" value="F:DNA-binding transcription factor activity"/>
    <property type="evidence" value="ECO:0007669"/>
    <property type="project" value="InterPro"/>
</dbReference>
<gene>
    <name evidence="2" type="ORF">SAMN02927928_1673</name>
</gene>
<protein>
    <submittedName>
        <fullName evidence="2">DNA-binding transcriptional regulator, MarR family</fullName>
    </submittedName>
</protein>
<dbReference type="SUPFAM" id="SSF46785">
    <property type="entry name" value="Winged helix' DNA-binding domain"/>
    <property type="match status" value="1"/>
</dbReference>
<keyword evidence="3" id="KW-1185">Reference proteome</keyword>
<dbReference type="GO" id="GO:0006950">
    <property type="term" value="P:response to stress"/>
    <property type="evidence" value="ECO:0007669"/>
    <property type="project" value="TreeGrafter"/>
</dbReference>
<dbReference type="Gene3D" id="1.10.10.10">
    <property type="entry name" value="Winged helix-like DNA-binding domain superfamily/Winged helix DNA-binding domain"/>
    <property type="match status" value="1"/>
</dbReference>
<sequence length="154" mass="16780">MWQNEKMSNITISEARVTLGSLLRKPYEVLQVKVYAGLAARGFGDIRPAHSSVFRYIRPEGSRVSDLAELADMTKQSMAYLAGNLADLGYVTIAPDPTDARAKLVILTVRGRQVWDALVELSFDLEGQCAARIGAEKMAQLRAILGELAAAIAD</sequence>
<dbReference type="AlphaFoldDB" id="A0A1G4R983"/>
<dbReference type="EMBL" id="FMTS01000002">
    <property type="protein sequence ID" value="SCW53211.1"/>
    <property type="molecule type" value="Genomic_DNA"/>
</dbReference>
<evidence type="ECO:0000313" key="2">
    <source>
        <dbReference type="EMBL" id="SCW53211.1"/>
    </source>
</evidence>
<evidence type="ECO:0000313" key="3">
    <source>
        <dbReference type="Proteomes" id="UP000199150"/>
    </source>
</evidence>
<dbReference type="InterPro" id="IPR036390">
    <property type="entry name" value="WH_DNA-bd_sf"/>
</dbReference>
<name>A0A1G4R983_9CAUL</name>
<dbReference type="InterPro" id="IPR039422">
    <property type="entry name" value="MarR/SlyA-like"/>
</dbReference>
<dbReference type="GO" id="GO:0003677">
    <property type="term" value="F:DNA binding"/>
    <property type="evidence" value="ECO:0007669"/>
    <property type="project" value="UniProtKB-KW"/>
</dbReference>
<reference evidence="3" key="1">
    <citation type="submission" date="2016-10" db="EMBL/GenBank/DDBJ databases">
        <authorList>
            <person name="Varghese N."/>
            <person name="Submissions S."/>
        </authorList>
    </citation>
    <scope>NUCLEOTIDE SEQUENCE [LARGE SCALE GENOMIC DNA]</scope>
    <source>
        <strain evidence="3">CGMCC 1.3431</strain>
    </source>
</reference>
<organism evidence="2 3">
    <name type="scientific">Asticcacaulis taihuensis</name>
    <dbReference type="NCBI Taxonomy" id="260084"/>
    <lineage>
        <taxon>Bacteria</taxon>
        <taxon>Pseudomonadati</taxon>
        <taxon>Pseudomonadota</taxon>
        <taxon>Alphaproteobacteria</taxon>
        <taxon>Caulobacterales</taxon>
        <taxon>Caulobacteraceae</taxon>
        <taxon>Asticcacaulis</taxon>
    </lineage>
</organism>
<evidence type="ECO:0000259" key="1">
    <source>
        <dbReference type="PROSITE" id="PS50995"/>
    </source>
</evidence>
<dbReference type="Proteomes" id="UP000199150">
    <property type="component" value="Unassembled WGS sequence"/>
</dbReference>
<dbReference type="PROSITE" id="PS50995">
    <property type="entry name" value="HTH_MARR_2"/>
    <property type="match status" value="1"/>
</dbReference>
<keyword evidence="2" id="KW-0238">DNA-binding</keyword>